<dbReference type="SUPFAM" id="SSF46689">
    <property type="entry name" value="Homeodomain-like"/>
    <property type="match status" value="1"/>
</dbReference>
<dbReference type="InterPro" id="IPR001647">
    <property type="entry name" value="HTH_TetR"/>
</dbReference>
<evidence type="ECO:0000256" key="3">
    <source>
        <dbReference type="ARBA" id="ARBA00023125"/>
    </source>
</evidence>
<evidence type="ECO:0000256" key="5">
    <source>
        <dbReference type="PROSITE-ProRule" id="PRU00335"/>
    </source>
</evidence>
<dbReference type="InterPro" id="IPR009057">
    <property type="entry name" value="Homeodomain-like_sf"/>
</dbReference>
<dbReference type="RefSeq" id="WP_264248499.1">
    <property type="nucleotide sequence ID" value="NZ_CP107567.1"/>
</dbReference>
<accession>A0ABY6IGR3</accession>
<dbReference type="Gene3D" id="1.10.357.10">
    <property type="entry name" value="Tetracycline Repressor, domain 2"/>
    <property type="match status" value="1"/>
</dbReference>
<dbReference type="Proteomes" id="UP001163878">
    <property type="component" value="Chromosome"/>
</dbReference>
<dbReference type="InterPro" id="IPR039538">
    <property type="entry name" value="BetI_C"/>
</dbReference>
<evidence type="ECO:0000256" key="4">
    <source>
        <dbReference type="ARBA" id="ARBA00023163"/>
    </source>
</evidence>
<evidence type="ECO:0000256" key="1">
    <source>
        <dbReference type="ARBA" id="ARBA00022491"/>
    </source>
</evidence>
<dbReference type="PROSITE" id="PS50977">
    <property type="entry name" value="HTH_TETR_2"/>
    <property type="match status" value="1"/>
</dbReference>
<keyword evidence="1" id="KW-0678">Repressor</keyword>
<dbReference type="SUPFAM" id="SSF48498">
    <property type="entry name" value="Tetracyclin repressor-like, C-terminal domain"/>
    <property type="match status" value="1"/>
</dbReference>
<keyword evidence="8" id="KW-1185">Reference proteome</keyword>
<dbReference type="Pfam" id="PF00440">
    <property type="entry name" value="TetR_N"/>
    <property type="match status" value="1"/>
</dbReference>
<dbReference type="PANTHER" id="PTHR30055">
    <property type="entry name" value="HTH-TYPE TRANSCRIPTIONAL REGULATOR RUTR"/>
    <property type="match status" value="1"/>
</dbReference>
<sequence>MPKQVDHEERREAISQAVWHVVSESGLEALTLRAVAGAAGCTTGMVTHYFSDKKMLLAHARTEMHRRMAARIDTLPAGAGAGARDTLCAVAEQALPLDRERHLEAVVWSQFLLTTRHDPALLAEHIRSHASWIRRLNALVRAACPDRPEPEALNDRVRSLVACLDGLALNAVTDPDAYPPDLQRRVLQTQLDLILERNRSQ</sequence>
<feature type="DNA-binding region" description="H-T-H motif" evidence="5">
    <location>
        <begin position="31"/>
        <end position="50"/>
    </location>
</feature>
<reference evidence="7" key="1">
    <citation type="submission" date="2022-10" db="EMBL/GenBank/DDBJ databases">
        <title>Cytochrome P450 Catalyzes Benzene Ring Formation in the Biosynthesis of Trialkyl-Substituted Aromatic Polyketides.</title>
        <authorList>
            <person name="Zhao E."/>
            <person name="Ge H."/>
        </authorList>
    </citation>
    <scope>NUCLEOTIDE SEQUENCE</scope>
    <source>
        <strain evidence="7">NA0869</strain>
    </source>
</reference>
<dbReference type="Pfam" id="PF13977">
    <property type="entry name" value="TetR_C_6"/>
    <property type="match status" value="1"/>
</dbReference>
<keyword evidence="3 5" id="KW-0238">DNA-binding</keyword>
<dbReference type="InterPro" id="IPR036271">
    <property type="entry name" value="Tet_transcr_reg_TetR-rel_C_sf"/>
</dbReference>
<protein>
    <submittedName>
        <fullName evidence="7">TetR family transcriptional regulator C-terminal domain-containing protein</fullName>
    </submittedName>
</protein>
<evidence type="ECO:0000313" key="8">
    <source>
        <dbReference type="Proteomes" id="UP001163878"/>
    </source>
</evidence>
<evidence type="ECO:0000259" key="6">
    <source>
        <dbReference type="PROSITE" id="PS50977"/>
    </source>
</evidence>
<dbReference type="InterPro" id="IPR050109">
    <property type="entry name" value="HTH-type_TetR-like_transc_reg"/>
</dbReference>
<evidence type="ECO:0000313" key="7">
    <source>
        <dbReference type="EMBL" id="UYQ65370.1"/>
    </source>
</evidence>
<keyword evidence="4" id="KW-0804">Transcription</keyword>
<gene>
    <name evidence="7" type="ORF">OGH68_30510</name>
</gene>
<dbReference type="EMBL" id="CP107567">
    <property type="protein sequence ID" value="UYQ65370.1"/>
    <property type="molecule type" value="Genomic_DNA"/>
</dbReference>
<organism evidence="7 8">
    <name type="scientific">Streptomyces peucetius</name>
    <dbReference type="NCBI Taxonomy" id="1950"/>
    <lineage>
        <taxon>Bacteria</taxon>
        <taxon>Bacillati</taxon>
        <taxon>Actinomycetota</taxon>
        <taxon>Actinomycetes</taxon>
        <taxon>Kitasatosporales</taxon>
        <taxon>Streptomycetaceae</taxon>
        <taxon>Streptomyces</taxon>
    </lineage>
</organism>
<dbReference type="PANTHER" id="PTHR30055:SF148">
    <property type="entry name" value="TETR-FAMILY TRANSCRIPTIONAL REGULATOR"/>
    <property type="match status" value="1"/>
</dbReference>
<feature type="domain" description="HTH tetR-type" evidence="6">
    <location>
        <begin position="8"/>
        <end position="68"/>
    </location>
</feature>
<name>A0ABY6IGR3_STRPE</name>
<keyword evidence="2" id="KW-0805">Transcription regulation</keyword>
<evidence type="ECO:0000256" key="2">
    <source>
        <dbReference type="ARBA" id="ARBA00023015"/>
    </source>
</evidence>
<proteinExistence type="predicted"/>